<name>A0A6B9HET8_AHSV</name>
<evidence type="ECO:0000256" key="1">
    <source>
        <dbReference type="SAM" id="MobiDB-lite"/>
    </source>
</evidence>
<accession>A0A6B9HET8</accession>
<gene>
    <name evidence="2" type="primary">NS4</name>
</gene>
<proteinExistence type="predicted"/>
<feature type="compositionally biased region" description="Low complexity" evidence="1">
    <location>
        <begin position="1"/>
        <end position="15"/>
    </location>
</feature>
<feature type="compositionally biased region" description="Basic and acidic residues" evidence="1">
    <location>
        <begin position="16"/>
        <end position="27"/>
    </location>
</feature>
<organism evidence="2">
    <name type="scientific">African horse sickness virus</name>
    <name type="common">AHSV</name>
    <name type="synonym">Orbivirus alphaequi</name>
    <dbReference type="NCBI Taxonomy" id="40050"/>
    <lineage>
        <taxon>Viruses</taxon>
        <taxon>Riboviria</taxon>
        <taxon>Orthornavirae</taxon>
        <taxon>Duplornaviricota</taxon>
        <taxon>Resentoviricetes</taxon>
        <taxon>Reovirales</taxon>
        <taxon>Sedoreoviridae</taxon>
        <taxon>Orbivirus</taxon>
    </lineage>
</organism>
<reference evidence="2" key="1">
    <citation type="submission" date="2019-10" db="EMBL/GenBank/DDBJ databases">
        <authorList>
            <person name="Boughan S."/>
            <person name="Potgieter A.C."/>
            <person name="Wright I.M."/>
            <person name="van Staden V."/>
        </authorList>
    </citation>
    <scope>NUCLEOTIDE SEQUENCE</scope>
    <source>
        <strain evidence="2">DM10/14</strain>
    </source>
</reference>
<dbReference type="EMBL" id="MN625129">
    <property type="protein sequence ID" value="QGY73109.1"/>
    <property type="molecule type" value="Genomic_RNA"/>
</dbReference>
<feature type="region of interest" description="Disordered" evidence="1">
    <location>
        <begin position="1"/>
        <end position="40"/>
    </location>
</feature>
<protein>
    <submittedName>
        <fullName evidence="2">Non-structural protein 4</fullName>
    </submittedName>
</protein>
<evidence type="ECO:0000313" key="2">
    <source>
        <dbReference type="EMBL" id="QGY73109.1"/>
    </source>
</evidence>
<sequence length="144" mass="16799">MEDWDQQNQQNQNQRMDQENQENRQEEMEVEEQGAGLEGEEWAEWLEGLEDVEDHFVGDEMQDWANLRPEQIISLMMMQHAMLVPVRYHLVESLQEVLRAEEGALQRVVNLAGNHWIGRAAQAEIQDLQARRQRLMGAIDGMGD</sequence>
<feature type="compositionally biased region" description="Acidic residues" evidence="1">
    <location>
        <begin position="28"/>
        <end position="40"/>
    </location>
</feature>